<dbReference type="EMBL" id="JABTTQ020000005">
    <property type="protein sequence ID" value="KAK6155835.1"/>
    <property type="molecule type" value="Genomic_DNA"/>
</dbReference>
<evidence type="ECO:0000313" key="4">
    <source>
        <dbReference type="Proteomes" id="UP001318860"/>
    </source>
</evidence>
<accession>A0ABR0XA70</accession>
<feature type="compositionally biased region" description="Basic and acidic residues" evidence="2">
    <location>
        <begin position="105"/>
        <end position="124"/>
    </location>
</feature>
<keyword evidence="4" id="KW-1185">Reference proteome</keyword>
<gene>
    <name evidence="3" type="ORF">DH2020_010083</name>
</gene>
<feature type="coiled-coil region" evidence="1">
    <location>
        <begin position="248"/>
        <end position="275"/>
    </location>
</feature>
<feature type="compositionally biased region" description="Basic and acidic residues" evidence="2">
    <location>
        <begin position="71"/>
        <end position="97"/>
    </location>
</feature>
<sequence length="322" mass="36926">MKEQKEALLSRRKDRPPPVPKSGSRCLQLPAYYTVRRDPLRTSRRSFLRTSHEAILPSSHGTPSRQMTVRENVESSKPKDKSKSHKERSQKEKEKEKIHKGKSSSSRDRDPREPNSAKRLRIDPDIEVSSGSDLEEQLVWLEKCETRLANLRAAERDHTSQVLSRPFEASLPWKVPNWFINGRSSVLETHASEDSFELYKHTLLATDQFALTTTDFTRLEELIAHNNFMNNAMLHHMCLRVVSWKTFYDDQRKDLDRLAAEVKRAKSEKEKAINDACSKLAQENSALKTEETEETDEFSELVRSHLATSDRAPGGDEDGAEA</sequence>
<feature type="region of interest" description="Disordered" evidence="2">
    <location>
        <begin position="1"/>
        <end position="124"/>
    </location>
</feature>
<evidence type="ECO:0000256" key="1">
    <source>
        <dbReference type="SAM" id="Coils"/>
    </source>
</evidence>
<organism evidence="3 4">
    <name type="scientific">Rehmannia glutinosa</name>
    <name type="common">Chinese foxglove</name>
    <dbReference type="NCBI Taxonomy" id="99300"/>
    <lineage>
        <taxon>Eukaryota</taxon>
        <taxon>Viridiplantae</taxon>
        <taxon>Streptophyta</taxon>
        <taxon>Embryophyta</taxon>
        <taxon>Tracheophyta</taxon>
        <taxon>Spermatophyta</taxon>
        <taxon>Magnoliopsida</taxon>
        <taxon>eudicotyledons</taxon>
        <taxon>Gunneridae</taxon>
        <taxon>Pentapetalae</taxon>
        <taxon>asterids</taxon>
        <taxon>lamiids</taxon>
        <taxon>Lamiales</taxon>
        <taxon>Orobanchaceae</taxon>
        <taxon>Rehmannieae</taxon>
        <taxon>Rehmannia</taxon>
    </lineage>
</organism>
<comment type="caution">
    <text evidence="3">The sequence shown here is derived from an EMBL/GenBank/DDBJ whole genome shotgun (WGS) entry which is preliminary data.</text>
</comment>
<protein>
    <submittedName>
        <fullName evidence="3">Uncharacterized protein</fullName>
    </submittedName>
</protein>
<feature type="compositionally biased region" description="Basic and acidic residues" evidence="2">
    <location>
        <begin position="1"/>
        <end position="11"/>
    </location>
</feature>
<dbReference type="Proteomes" id="UP001318860">
    <property type="component" value="Unassembled WGS sequence"/>
</dbReference>
<evidence type="ECO:0000313" key="3">
    <source>
        <dbReference type="EMBL" id="KAK6155835.1"/>
    </source>
</evidence>
<proteinExistence type="predicted"/>
<reference evidence="3 4" key="1">
    <citation type="journal article" date="2021" name="Comput. Struct. Biotechnol. J.">
        <title>De novo genome assembly of the potent medicinal plant Rehmannia glutinosa using nanopore technology.</title>
        <authorList>
            <person name="Ma L."/>
            <person name="Dong C."/>
            <person name="Song C."/>
            <person name="Wang X."/>
            <person name="Zheng X."/>
            <person name="Niu Y."/>
            <person name="Chen S."/>
            <person name="Feng W."/>
        </authorList>
    </citation>
    <scope>NUCLEOTIDE SEQUENCE [LARGE SCALE GENOMIC DNA]</scope>
    <source>
        <strain evidence="3">DH-2019</strain>
    </source>
</reference>
<name>A0ABR0XA70_REHGL</name>
<evidence type="ECO:0000256" key="2">
    <source>
        <dbReference type="SAM" id="MobiDB-lite"/>
    </source>
</evidence>
<feature type="compositionally biased region" description="Polar residues" evidence="2">
    <location>
        <begin position="59"/>
        <end position="69"/>
    </location>
</feature>
<feature type="region of interest" description="Disordered" evidence="2">
    <location>
        <begin position="284"/>
        <end position="322"/>
    </location>
</feature>
<keyword evidence="1" id="KW-0175">Coiled coil</keyword>